<dbReference type="EMBL" id="CP011409">
    <property type="protein sequence ID" value="AKZ63168.1"/>
    <property type="molecule type" value="Genomic_DNA"/>
</dbReference>
<gene>
    <name evidence="2" type="ORF">F506_11220</name>
</gene>
<evidence type="ECO:0008006" key="4">
    <source>
        <dbReference type="Google" id="ProtNLM"/>
    </source>
</evidence>
<dbReference type="RefSeq" id="WP_053197493.1">
    <property type="nucleotide sequence ID" value="NZ_CP011409.1"/>
</dbReference>
<proteinExistence type="inferred from homology"/>
<protein>
    <recommendedName>
        <fullName evidence="4">Antitoxin</fullName>
    </recommendedName>
</protein>
<accession>A0ABN4HYU1</accession>
<name>A0ABN4HYU1_9BURK</name>
<evidence type="ECO:0000256" key="1">
    <source>
        <dbReference type="ARBA" id="ARBA00009981"/>
    </source>
</evidence>
<organism evidence="2 3">
    <name type="scientific">Herbaspirillum hiltneri N3</name>
    <dbReference type="NCBI Taxonomy" id="1262470"/>
    <lineage>
        <taxon>Bacteria</taxon>
        <taxon>Pseudomonadati</taxon>
        <taxon>Pseudomonadota</taxon>
        <taxon>Betaproteobacteria</taxon>
        <taxon>Burkholderiales</taxon>
        <taxon>Oxalobacteraceae</taxon>
        <taxon>Herbaspirillum</taxon>
    </lineage>
</organism>
<comment type="similarity">
    <text evidence="1">Belongs to the phD/YefM antitoxin family.</text>
</comment>
<dbReference type="InterPro" id="IPR036165">
    <property type="entry name" value="YefM-like_sf"/>
</dbReference>
<dbReference type="SUPFAM" id="SSF143120">
    <property type="entry name" value="YefM-like"/>
    <property type="match status" value="1"/>
</dbReference>
<reference evidence="3" key="1">
    <citation type="journal article" date="2015" name="Genome Announc.">
        <title>Complete Genome Sequence of Herbaspirillum hiltneri N3 (DSM 17495), Isolated from Surface-Sterilized Wheat Roots.</title>
        <authorList>
            <person name="Guizelini D."/>
            <person name="Saizaki P.M."/>
            <person name="Coimbra N.A."/>
            <person name="Weiss V.A."/>
            <person name="Faoro H."/>
            <person name="Sfeir M.Z."/>
            <person name="Baura V.A."/>
            <person name="Monteiro R.A."/>
            <person name="Chubatsu L.S."/>
            <person name="Souza E.M."/>
            <person name="Cruz L.M."/>
            <person name="Pedrosa F.O."/>
            <person name="Raittz R.T."/>
            <person name="Marchaukoski J.N."/>
            <person name="Steffens M.B."/>
        </authorList>
    </citation>
    <scope>NUCLEOTIDE SEQUENCE [LARGE SCALE GENOMIC DNA]</scope>
    <source>
        <strain evidence="3">N3</strain>
    </source>
</reference>
<evidence type="ECO:0000313" key="3">
    <source>
        <dbReference type="Proteomes" id="UP000063429"/>
    </source>
</evidence>
<keyword evidence="3" id="KW-1185">Reference proteome</keyword>
<evidence type="ECO:0000313" key="2">
    <source>
        <dbReference type="EMBL" id="AKZ63168.1"/>
    </source>
</evidence>
<sequence length="80" mass="9038">MYSLSSHYLTTHIDEVLELAGSDEVLVTQDACDNLIILKESSWRALQDIVHLFATSVNAERLQESLQQVRAEFLTEACVE</sequence>
<dbReference type="Proteomes" id="UP000063429">
    <property type="component" value="Chromosome"/>
</dbReference>
<dbReference type="Gene3D" id="6.10.250.330">
    <property type="match status" value="1"/>
</dbReference>